<dbReference type="Proteomes" id="UP000800093">
    <property type="component" value="Unassembled WGS sequence"/>
</dbReference>
<name>A0A9P4JZQ3_9PLEO</name>
<reference evidence="2" key="1">
    <citation type="journal article" date="2020" name="Stud. Mycol.">
        <title>101 Dothideomycetes genomes: A test case for predicting lifestyles and emergence of pathogens.</title>
        <authorList>
            <person name="Haridas S."/>
            <person name="Albert R."/>
            <person name="Binder M."/>
            <person name="Bloem J."/>
            <person name="LaButti K."/>
            <person name="Salamov A."/>
            <person name="Andreopoulos B."/>
            <person name="Baker S."/>
            <person name="Barry K."/>
            <person name="Bills G."/>
            <person name="Bluhm B."/>
            <person name="Cannon C."/>
            <person name="Castanera R."/>
            <person name="Culley D."/>
            <person name="Daum C."/>
            <person name="Ezra D."/>
            <person name="Gonzalez J."/>
            <person name="Henrissat B."/>
            <person name="Kuo A."/>
            <person name="Liang C."/>
            <person name="Lipzen A."/>
            <person name="Lutzoni F."/>
            <person name="Magnuson J."/>
            <person name="Mondo S."/>
            <person name="Nolan M."/>
            <person name="Ohm R."/>
            <person name="Pangilinan J."/>
            <person name="Park H.-J."/>
            <person name="Ramirez L."/>
            <person name="Alfaro M."/>
            <person name="Sun H."/>
            <person name="Tritt A."/>
            <person name="Yoshinaga Y."/>
            <person name="Zwiers L.-H."/>
            <person name="Turgeon B."/>
            <person name="Goodwin S."/>
            <person name="Spatafora J."/>
            <person name="Crous P."/>
            <person name="Grigoriev I."/>
        </authorList>
    </citation>
    <scope>NUCLEOTIDE SEQUENCE [LARGE SCALE GENOMIC DNA]</scope>
    <source>
        <strain evidence="2">CBS 304.66</strain>
    </source>
</reference>
<proteinExistence type="predicted"/>
<protein>
    <submittedName>
        <fullName evidence="1">Uncharacterized protein</fullName>
    </submittedName>
</protein>
<dbReference type="EMBL" id="ML986799">
    <property type="protein sequence ID" value="KAF2258003.1"/>
    <property type="molecule type" value="Genomic_DNA"/>
</dbReference>
<evidence type="ECO:0000313" key="2">
    <source>
        <dbReference type="Proteomes" id="UP000800093"/>
    </source>
</evidence>
<keyword evidence="2" id="KW-1185">Reference proteome</keyword>
<dbReference type="AlphaFoldDB" id="A0A9P4JZQ3"/>
<gene>
    <name evidence="1" type="ORF">CC78DRAFT_622177</name>
</gene>
<comment type="caution">
    <text evidence="1">The sequence shown here is derived from an EMBL/GenBank/DDBJ whole genome shotgun (WGS) entry which is preliminary data.</text>
</comment>
<organism evidence="1 2">
    <name type="scientific">Lojkania enalia</name>
    <dbReference type="NCBI Taxonomy" id="147567"/>
    <lineage>
        <taxon>Eukaryota</taxon>
        <taxon>Fungi</taxon>
        <taxon>Dikarya</taxon>
        <taxon>Ascomycota</taxon>
        <taxon>Pezizomycotina</taxon>
        <taxon>Dothideomycetes</taxon>
        <taxon>Pleosporomycetidae</taxon>
        <taxon>Pleosporales</taxon>
        <taxon>Pleosporales incertae sedis</taxon>
        <taxon>Lojkania</taxon>
    </lineage>
</organism>
<dbReference type="OrthoDB" id="3756882at2759"/>
<evidence type="ECO:0000313" key="1">
    <source>
        <dbReference type="EMBL" id="KAF2258003.1"/>
    </source>
</evidence>
<accession>A0A9P4JZQ3</accession>
<sequence>MSATYRYYLNNAILLFYYNEIKKPGSKETDVDNFYNNFLRLYFRMEQNYGIEQESRPLKELGLTQRTDFTVRYIKNGSPKKVILLEDKRSGKETSSSEWRAALDQVVRYARLVRTETQQNPNETIYLTVNMGTYLRFYQLNPWESDAVDFGPAGGKLFELAVDEEEVHRHFTALRDLTLH</sequence>